<feature type="repeat" description="PPR" evidence="2">
    <location>
        <begin position="266"/>
        <end position="300"/>
    </location>
</feature>
<dbReference type="InterPro" id="IPR002885">
    <property type="entry name" value="PPR_rpt"/>
</dbReference>
<dbReference type="OrthoDB" id="185373at2759"/>
<feature type="repeat" description="PPR" evidence="2">
    <location>
        <begin position="154"/>
        <end position="188"/>
    </location>
</feature>
<dbReference type="AlphaFoldDB" id="A0A9Q1M9Z0"/>
<dbReference type="Gene3D" id="1.25.40.10">
    <property type="entry name" value="Tetratricopeptide repeat domain"/>
    <property type="match status" value="3"/>
</dbReference>
<accession>A0A9Q1M9Z0</accession>
<dbReference type="NCBIfam" id="TIGR00756">
    <property type="entry name" value="PPR"/>
    <property type="match status" value="4"/>
</dbReference>
<dbReference type="Proteomes" id="UP001152561">
    <property type="component" value="Unassembled WGS sequence"/>
</dbReference>
<reference evidence="4" key="1">
    <citation type="journal article" date="2023" name="Proc. Natl. Acad. Sci. U.S.A.">
        <title>Genomic and structural basis for evolution of tropane alkaloid biosynthesis.</title>
        <authorList>
            <person name="Wanga Y.-J."/>
            <person name="Taina T."/>
            <person name="Yua J.-Y."/>
            <person name="Lia J."/>
            <person name="Xua B."/>
            <person name="Chenc J."/>
            <person name="D'Auriad J.C."/>
            <person name="Huanga J.-P."/>
            <person name="Huanga S.-X."/>
        </authorList>
    </citation>
    <scope>NUCLEOTIDE SEQUENCE [LARGE SCALE GENOMIC DNA]</scope>
    <source>
        <strain evidence="4">cv. KIB-2019</strain>
    </source>
</reference>
<keyword evidence="1" id="KW-0677">Repeat</keyword>
<dbReference type="EMBL" id="JAJAGQ010000008">
    <property type="protein sequence ID" value="KAJ8555388.1"/>
    <property type="molecule type" value="Genomic_DNA"/>
</dbReference>
<evidence type="ECO:0000256" key="2">
    <source>
        <dbReference type="PROSITE-ProRule" id="PRU00708"/>
    </source>
</evidence>
<evidence type="ECO:0008006" key="5">
    <source>
        <dbReference type="Google" id="ProtNLM"/>
    </source>
</evidence>
<dbReference type="Pfam" id="PF01535">
    <property type="entry name" value="PPR"/>
    <property type="match status" value="1"/>
</dbReference>
<dbReference type="PROSITE" id="PS51375">
    <property type="entry name" value="PPR"/>
    <property type="match status" value="4"/>
</dbReference>
<protein>
    <recommendedName>
        <fullName evidence="5">Pentatricopeptide repeat-containing protein</fullName>
    </recommendedName>
</protein>
<sequence length="356" mass="39757">MPLRQTPESGLCTFCVNGNSCRTVRSRTKLINTVLERGRPEEAQQIFGSLIKGGHKPSLIAYTTLLAALTVQKRFNYIHSIVSEVQESGMKPDPVFFNAVVNAFSESRNMEEAMKTFLQMKESGIKPAINTFNTLIKGAERVILEMQRNNVHPNERTCGIIIAGYCKEGRLKDALRFVYKMKDLGVYPNLVIFNSLIKGFLGMSDSDTVDEDMAKCREVFDDMVNAGIPPDVHEYSILAKGYVRAMESEKAEEVLNDMIRSGTRPNVVIFTTVISGWCTAGRMECAMRIFEKMCVCGISPNLKAFETLIWGYAENKNPRKAEGVIQIMEAFNVQTEKSTYLLVAEARRGVGSGQLS</sequence>
<proteinExistence type="predicted"/>
<dbReference type="Pfam" id="PF13812">
    <property type="entry name" value="PPR_3"/>
    <property type="match status" value="1"/>
</dbReference>
<feature type="repeat" description="PPR" evidence="2">
    <location>
        <begin position="231"/>
        <end position="265"/>
    </location>
</feature>
<evidence type="ECO:0000313" key="3">
    <source>
        <dbReference type="EMBL" id="KAJ8555388.1"/>
    </source>
</evidence>
<gene>
    <name evidence="3" type="ORF">K7X08_012884</name>
</gene>
<dbReference type="InterPro" id="IPR011990">
    <property type="entry name" value="TPR-like_helical_dom_sf"/>
</dbReference>
<comment type="caution">
    <text evidence="3">The sequence shown here is derived from an EMBL/GenBank/DDBJ whole genome shotgun (WGS) entry which is preliminary data.</text>
</comment>
<dbReference type="PANTHER" id="PTHR47931:SF1">
    <property type="entry name" value="PPR CONTAINING PLANT-LIKE PROTEIN"/>
    <property type="match status" value="1"/>
</dbReference>
<evidence type="ECO:0000313" key="4">
    <source>
        <dbReference type="Proteomes" id="UP001152561"/>
    </source>
</evidence>
<evidence type="ECO:0000256" key="1">
    <source>
        <dbReference type="ARBA" id="ARBA00022737"/>
    </source>
</evidence>
<dbReference type="PANTHER" id="PTHR47931">
    <property type="entry name" value="OS01G0228400 PROTEIN"/>
    <property type="match status" value="1"/>
</dbReference>
<keyword evidence="4" id="KW-1185">Reference proteome</keyword>
<dbReference type="Pfam" id="PF13041">
    <property type="entry name" value="PPR_2"/>
    <property type="match status" value="2"/>
</dbReference>
<organism evidence="3 4">
    <name type="scientific">Anisodus acutangulus</name>
    <dbReference type="NCBI Taxonomy" id="402998"/>
    <lineage>
        <taxon>Eukaryota</taxon>
        <taxon>Viridiplantae</taxon>
        <taxon>Streptophyta</taxon>
        <taxon>Embryophyta</taxon>
        <taxon>Tracheophyta</taxon>
        <taxon>Spermatophyta</taxon>
        <taxon>Magnoliopsida</taxon>
        <taxon>eudicotyledons</taxon>
        <taxon>Gunneridae</taxon>
        <taxon>Pentapetalae</taxon>
        <taxon>asterids</taxon>
        <taxon>lamiids</taxon>
        <taxon>Solanales</taxon>
        <taxon>Solanaceae</taxon>
        <taxon>Solanoideae</taxon>
        <taxon>Hyoscyameae</taxon>
        <taxon>Anisodus</taxon>
    </lineage>
</organism>
<name>A0A9Q1M9Z0_9SOLA</name>
<feature type="repeat" description="PPR" evidence="2">
    <location>
        <begin position="93"/>
        <end position="127"/>
    </location>
</feature>